<sequence length="89" mass="10523">MSVCELLLEIEGPYSTSSNKLSNTWTLARCASRRLNVEWVFEDSVPRLIYQDLILKPQQRRRVLFSIRDRLRVDRSLRLMNKNNQGQSL</sequence>
<gene>
    <name evidence="1" type="ORF">CDAR_217491</name>
</gene>
<protein>
    <submittedName>
        <fullName evidence="1">Uncharacterized protein</fullName>
    </submittedName>
</protein>
<organism evidence="1 2">
    <name type="scientific">Caerostris darwini</name>
    <dbReference type="NCBI Taxonomy" id="1538125"/>
    <lineage>
        <taxon>Eukaryota</taxon>
        <taxon>Metazoa</taxon>
        <taxon>Ecdysozoa</taxon>
        <taxon>Arthropoda</taxon>
        <taxon>Chelicerata</taxon>
        <taxon>Arachnida</taxon>
        <taxon>Araneae</taxon>
        <taxon>Araneomorphae</taxon>
        <taxon>Entelegynae</taxon>
        <taxon>Araneoidea</taxon>
        <taxon>Araneidae</taxon>
        <taxon>Caerostris</taxon>
    </lineage>
</organism>
<comment type="caution">
    <text evidence="1">The sequence shown here is derived from an EMBL/GenBank/DDBJ whole genome shotgun (WGS) entry which is preliminary data.</text>
</comment>
<dbReference type="Proteomes" id="UP001054837">
    <property type="component" value="Unassembled WGS sequence"/>
</dbReference>
<evidence type="ECO:0000313" key="2">
    <source>
        <dbReference type="Proteomes" id="UP001054837"/>
    </source>
</evidence>
<proteinExistence type="predicted"/>
<evidence type="ECO:0000313" key="1">
    <source>
        <dbReference type="EMBL" id="GIY32129.1"/>
    </source>
</evidence>
<dbReference type="EMBL" id="BPLQ01007748">
    <property type="protein sequence ID" value="GIY32129.1"/>
    <property type="molecule type" value="Genomic_DNA"/>
</dbReference>
<keyword evidence="2" id="KW-1185">Reference proteome</keyword>
<name>A0AAV4SFM3_9ARAC</name>
<reference evidence="1 2" key="1">
    <citation type="submission" date="2021-06" db="EMBL/GenBank/DDBJ databases">
        <title>Caerostris darwini draft genome.</title>
        <authorList>
            <person name="Kono N."/>
            <person name="Arakawa K."/>
        </authorList>
    </citation>
    <scope>NUCLEOTIDE SEQUENCE [LARGE SCALE GENOMIC DNA]</scope>
</reference>
<accession>A0AAV4SFM3</accession>
<dbReference type="AlphaFoldDB" id="A0AAV4SFM3"/>